<gene>
    <name evidence="2" type="ORF">FHS31_000649</name>
</gene>
<dbReference type="PROSITE" id="PS51257">
    <property type="entry name" value="PROKAR_LIPOPROTEIN"/>
    <property type="match status" value="1"/>
</dbReference>
<proteinExistence type="predicted"/>
<dbReference type="EMBL" id="JAAOZC010000001">
    <property type="protein sequence ID" value="NIJ07067.1"/>
    <property type="molecule type" value="Genomic_DNA"/>
</dbReference>
<organism evidence="2 3">
    <name type="scientific">Sphingomonas vulcanisoli</name>
    <dbReference type="NCBI Taxonomy" id="1658060"/>
    <lineage>
        <taxon>Bacteria</taxon>
        <taxon>Pseudomonadati</taxon>
        <taxon>Pseudomonadota</taxon>
        <taxon>Alphaproteobacteria</taxon>
        <taxon>Sphingomonadales</taxon>
        <taxon>Sphingomonadaceae</taxon>
        <taxon>Sphingomonas</taxon>
    </lineage>
</organism>
<feature type="chain" id="PRO_5047347025" description="Circumsporozoite protein" evidence="1">
    <location>
        <begin position="21"/>
        <end position="78"/>
    </location>
</feature>
<dbReference type="RefSeq" id="WP_167071884.1">
    <property type="nucleotide sequence ID" value="NZ_JAAOZC010000001.1"/>
</dbReference>
<evidence type="ECO:0008006" key="4">
    <source>
        <dbReference type="Google" id="ProtNLM"/>
    </source>
</evidence>
<dbReference type="Proteomes" id="UP000727456">
    <property type="component" value="Unassembled WGS sequence"/>
</dbReference>
<feature type="signal peptide" evidence="1">
    <location>
        <begin position="1"/>
        <end position="20"/>
    </location>
</feature>
<comment type="caution">
    <text evidence="2">The sequence shown here is derived from an EMBL/GenBank/DDBJ whole genome shotgun (WGS) entry which is preliminary data.</text>
</comment>
<evidence type="ECO:0000313" key="2">
    <source>
        <dbReference type="EMBL" id="NIJ07067.1"/>
    </source>
</evidence>
<keyword evidence="1" id="KW-0732">Signal</keyword>
<evidence type="ECO:0000256" key="1">
    <source>
        <dbReference type="SAM" id="SignalP"/>
    </source>
</evidence>
<evidence type="ECO:0000313" key="3">
    <source>
        <dbReference type="Proteomes" id="UP000727456"/>
    </source>
</evidence>
<name>A0ABX0TNJ4_9SPHN</name>
<sequence>MKKVVFVLAAAGLMSLAACSKQTPAENSADATANALDNAGENLEDMADNTSNDAAAASLDNAADNLHAAADNVEDSKK</sequence>
<protein>
    <recommendedName>
        <fullName evidence="4">Circumsporozoite protein</fullName>
    </recommendedName>
</protein>
<reference evidence="2 3" key="1">
    <citation type="submission" date="2020-03" db="EMBL/GenBank/DDBJ databases">
        <title>Genomic Encyclopedia of Type Strains, Phase III (KMG-III): the genomes of soil and plant-associated and newly described type strains.</title>
        <authorList>
            <person name="Whitman W."/>
        </authorList>
    </citation>
    <scope>NUCLEOTIDE SEQUENCE [LARGE SCALE GENOMIC DNA]</scope>
    <source>
        <strain evidence="2 3">CECT 8804</strain>
    </source>
</reference>
<accession>A0ABX0TNJ4</accession>
<keyword evidence="3" id="KW-1185">Reference proteome</keyword>